<dbReference type="RefSeq" id="WP_006741845.1">
    <property type="nucleotide sequence ID" value="NC_013456.1"/>
</dbReference>
<evidence type="ECO:0000313" key="2">
    <source>
        <dbReference type="Proteomes" id="UP000242664"/>
    </source>
</evidence>
<accession>A0ABM9WWA6</accession>
<name>A0ABM9WWA6_VIBAE</name>
<dbReference type="EMBL" id="DS267816">
    <property type="protein sequence ID" value="EDN57633.1"/>
    <property type="molecule type" value="Genomic_DNA"/>
</dbReference>
<proteinExistence type="predicted"/>
<evidence type="ECO:0000313" key="1">
    <source>
        <dbReference type="EMBL" id="EDN57633.1"/>
    </source>
</evidence>
<keyword evidence="2" id="KW-1185">Reference proteome</keyword>
<protein>
    <recommendedName>
        <fullName evidence="3">Type 4 fimbrial biogenesis protein PilX N-terminal domain-containing protein</fullName>
    </recommendedName>
</protein>
<dbReference type="Proteomes" id="UP000242664">
    <property type="component" value="Unassembled WGS sequence"/>
</dbReference>
<sequence length="436" mass="47951">MIRKHQQGVATLLITSILLSVALVVTLGSYKNLFYQIKRAQNEVSSRQQHWEAEGGLECLFAYVTDDVSIVNELIPINHNNLNTLCKRELNLSQLNVTDIGAGVYRINSISHNGWAQLNKTFSTLSNRGKGAIQTTSKLTTYGDLKVHPDAKGDLNSDNLYECISLTYRYSYTMEGGSTGSKYNTASIRANSLYDGSPAGGCTAATTTNVTVKAGNAITKTNKPETSDPQLKGDFVYDSEVDPFQTFFDYKKTPENIDKVKASFPKAGKINLSNATQCKSAIENAFKEVDKVWITGDCAIHGNLALQGNHEKYTLVIQDGIFINTGSTTFQGSLFHLVDKTKPQFAPDELKSYWESLFSNADGSPTNFTIGKQYTDLTQTVYVDAGAFHATGGYGFDTDGLKTSIAGSMELLFDSSKRPTTRRNDVRWQEGSWNAK</sequence>
<dbReference type="GeneID" id="45028498"/>
<gene>
    <name evidence="1" type="ORF">VEx25_0453</name>
</gene>
<reference evidence="2" key="1">
    <citation type="submission" date="2006-10" db="EMBL/GenBank/DDBJ databases">
        <authorList>
            <person name="Heidelberg J."/>
            <person name="Sebastian Y."/>
        </authorList>
    </citation>
    <scope>NUCLEOTIDE SEQUENCE [LARGE SCALE GENOMIC DNA]</scope>
    <source>
        <strain evidence="2">EX25</strain>
    </source>
</reference>
<evidence type="ECO:0008006" key="3">
    <source>
        <dbReference type="Google" id="ProtNLM"/>
    </source>
</evidence>
<organism evidence="1 2">
    <name type="scientific">Vibrio antiquarius (strain Ex25)</name>
    <dbReference type="NCBI Taxonomy" id="150340"/>
    <lineage>
        <taxon>Bacteria</taxon>
        <taxon>Pseudomonadati</taxon>
        <taxon>Pseudomonadota</taxon>
        <taxon>Gammaproteobacteria</taxon>
        <taxon>Vibrionales</taxon>
        <taxon>Vibrionaceae</taxon>
        <taxon>Vibrio</taxon>
        <taxon>Vibrio diabolicus subgroup</taxon>
    </lineage>
</organism>